<comment type="caution">
    <text evidence="1">The sequence shown here is derived from an EMBL/GenBank/DDBJ whole genome shotgun (WGS) entry which is preliminary data.</text>
</comment>
<gene>
    <name evidence="1" type="ORF">CAMP_LOCUS19110</name>
</gene>
<evidence type="ECO:0000313" key="1">
    <source>
        <dbReference type="EMBL" id="CAI5456473.1"/>
    </source>
</evidence>
<dbReference type="AlphaFoldDB" id="A0A9P1J636"/>
<evidence type="ECO:0000313" key="2">
    <source>
        <dbReference type="Proteomes" id="UP001152747"/>
    </source>
</evidence>
<protein>
    <submittedName>
        <fullName evidence="1">Uncharacterized protein</fullName>
    </submittedName>
</protein>
<keyword evidence="2" id="KW-1185">Reference proteome</keyword>
<name>A0A9P1J636_9PELO</name>
<reference evidence="1" key="1">
    <citation type="submission" date="2022-11" db="EMBL/GenBank/DDBJ databases">
        <authorList>
            <person name="Kikuchi T."/>
        </authorList>
    </citation>
    <scope>NUCLEOTIDE SEQUENCE</scope>
    <source>
        <strain evidence="1">PS1010</strain>
    </source>
</reference>
<sequence>MNGAIYGHRQHLPEALEDDVYFDNGERRTAPQWILKILLLMKISKCYSHPTCDTLLSTTKSDCEEERGISGATKL</sequence>
<accession>A0A9P1J636</accession>
<dbReference type="EMBL" id="CANHGI010000006">
    <property type="protein sequence ID" value="CAI5456473.1"/>
    <property type="molecule type" value="Genomic_DNA"/>
</dbReference>
<dbReference type="Proteomes" id="UP001152747">
    <property type="component" value="Unassembled WGS sequence"/>
</dbReference>
<proteinExistence type="predicted"/>
<organism evidence="1 2">
    <name type="scientific">Caenorhabditis angaria</name>
    <dbReference type="NCBI Taxonomy" id="860376"/>
    <lineage>
        <taxon>Eukaryota</taxon>
        <taxon>Metazoa</taxon>
        <taxon>Ecdysozoa</taxon>
        <taxon>Nematoda</taxon>
        <taxon>Chromadorea</taxon>
        <taxon>Rhabditida</taxon>
        <taxon>Rhabditina</taxon>
        <taxon>Rhabditomorpha</taxon>
        <taxon>Rhabditoidea</taxon>
        <taxon>Rhabditidae</taxon>
        <taxon>Peloderinae</taxon>
        <taxon>Caenorhabditis</taxon>
    </lineage>
</organism>